<dbReference type="InterPro" id="IPR032808">
    <property type="entry name" value="DoxX"/>
</dbReference>
<reference evidence="8 9" key="1">
    <citation type="submission" date="2023-11" db="EMBL/GenBank/DDBJ databases">
        <title>Gilvimarinus fulvus sp. nov., isolated from the surface of Kelp.</title>
        <authorList>
            <person name="Sun Y.Y."/>
            <person name="Gong Y."/>
            <person name="Du Z.J."/>
        </authorList>
    </citation>
    <scope>NUCLEOTIDE SEQUENCE [LARGE SCALE GENOMIC DNA]</scope>
    <source>
        <strain evidence="8 9">SDUM040013</strain>
    </source>
</reference>
<keyword evidence="5 7" id="KW-1133">Transmembrane helix</keyword>
<evidence type="ECO:0000256" key="1">
    <source>
        <dbReference type="ARBA" id="ARBA00004651"/>
    </source>
</evidence>
<evidence type="ECO:0000256" key="4">
    <source>
        <dbReference type="ARBA" id="ARBA00022692"/>
    </source>
</evidence>
<keyword evidence="6 7" id="KW-0472">Membrane</keyword>
<dbReference type="Pfam" id="PF07681">
    <property type="entry name" value="DoxX"/>
    <property type="match status" value="1"/>
</dbReference>
<evidence type="ECO:0000256" key="2">
    <source>
        <dbReference type="ARBA" id="ARBA00006679"/>
    </source>
</evidence>
<dbReference type="RefSeq" id="WP_302724684.1">
    <property type="nucleotide sequence ID" value="NZ_JAULRU010000823.1"/>
</dbReference>
<protein>
    <submittedName>
        <fullName evidence="8">DoxX family protein</fullName>
    </submittedName>
</protein>
<name>A0ABU4RWN2_9GAMM</name>
<evidence type="ECO:0000256" key="3">
    <source>
        <dbReference type="ARBA" id="ARBA00022475"/>
    </source>
</evidence>
<keyword evidence="9" id="KW-1185">Reference proteome</keyword>
<dbReference type="PANTHER" id="PTHR33452:SF1">
    <property type="entry name" value="INNER MEMBRANE PROTEIN YPHA-RELATED"/>
    <property type="match status" value="1"/>
</dbReference>
<proteinExistence type="inferred from homology"/>
<dbReference type="Proteomes" id="UP001273505">
    <property type="component" value="Unassembled WGS sequence"/>
</dbReference>
<organism evidence="8 9">
    <name type="scientific">Gilvimarinus gilvus</name>
    <dbReference type="NCBI Taxonomy" id="3058038"/>
    <lineage>
        <taxon>Bacteria</taxon>
        <taxon>Pseudomonadati</taxon>
        <taxon>Pseudomonadota</taxon>
        <taxon>Gammaproteobacteria</taxon>
        <taxon>Cellvibrionales</taxon>
        <taxon>Cellvibrionaceae</taxon>
        <taxon>Gilvimarinus</taxon>
    </lineage>
</organism>
<keyword evidence="3" id="KW-1003">Cell membrane</keyword>
<evidence type="ECO:0000256" key="5">
    <source>
        <dbReference type="ARBA" id="ARBA00022989"/>
    </source>
</evidence>
<keyword evidence="4 7" id="KW-0812">Transmembrane</keyword>
<comment type="caution">
    <text evidence="8">The sequence shown here is derived from an EMBL/GenBank/DDBJ whole genome shotgun (WGS) entry which is preliminary data.</text>
</comment>
<evidence type="ECO:0000313" key="8">
    <source>
        <dbReference type="EMBL" id="MDX6848597.1"/>
    </source>
</evidence>
<evidence type="ECO:0000256" key="7">
    <source>
        <dbReference type="SAM" id="Phobius"/>
    </source>
</evidence>
<dbReference type="EMBL" id="JAXAFO010000005">
    <property type="protein sequence ID" value="MDX6848597.1"/>
    <property type="molecule type" value="Genomic_DNA"/>
</dbReference>
<evidence type="ECO:0000256" key="6">
    <source>
        <dbReference type="ARBA" id="ARBA00023136"/>
    </source>
</evidence>
<dbReference type="PANTHER" id="PTHR33452">
    <property type="entry name" value="OXIDOREDUCTASE CATD-RELATED"/>
    <property type="match status" value="1"/>
</dbReference>
<dbReference type="InterPro" id="IPR051907">
    <property type="entry name" value="DoxX-like_oxidoreductase"/>
</dbReference>
<evidence type="ECO:0000313" key="9">
    <source>
        <dbReference type="Proteomes" id="UP001273505"/>
    </source>
</evidence>
<feature type="transmembrane region" description="Helical" evidence="7">
    <location>
        <begin position="51"/>
        <end position="71"/>
    </location>
</feature>
<comment type="similarity">
    <text evidence="2">Belongs to the DoxX family.</text>
</comment>
<feature type="transmembrane region" description="Helical" evidence="7">
    <location>
        <begin position="12"/>
        <end position="31"/>
    </location>
</feature>
<accession>A0ABU4RWN2</accession>
<sequence length="140" mass="15002">MNRLLNPDTGAFIVRVSLGTVLLAHSLYLKLVVFTLPGTAQFFGSIGLPEILAYIVFLVEAIAGVALLVGFNTRIFSALAIPVLLGATWAHSSNGWLFTNAGGGWEYPLLLTFIAVSQIGLGDGKYAISHYFLSKQSQLS</sequence>
<comment type="subcellular location">
    <subcellularLocation>
        <location evidence="1">Cell membrane</location>
        <topology evidence="1">Multi-pass membrane protein</topology>
    </subcellularLocation>
</comment>
<gene>
    <name evidence="8" type="ORF">SCD92_04450</name>
</gene>